<dbReference type="InterPro" id="IPR002347">
    <property type="entry name" value="SDR_fam"/>
</dbReference>
<evidence type="ECO:0000256" key="1">
    <source>
        <dbReference type="ARBA" id="ARBA00023002"/>
    </source>
</evidence>
<comment type="caution">
    <text evidence="2">The sequence shown here is derived from an EMBL/GenBank/DDBJ whole genome shotgun (WGS) entry which is preliminary data.</text>
</comment>
<dbReference type="CDD" id="cd05327">
    <property type="entry name" value="retinol-DH_like_SDR_c_like"/>
    <property type="match status" value="1"/>
</dbReference>
<keyword evidence="1" id="KW-0560">Oxidoreductase</keyword>
<sequence length="303" mass="33938">MSNELKGKTVIVTGGSSGLGLETARTLAKEQQANVIIAVRNVDKGKKVVKQLQENKRTNSIEVMQLNLASLKSVKEFADAFQKKYESLSLLINNAGVMMPPHKLTEDRFELQFGVNHLGHFALTGHLLPMLKTSPHARVVTVSSLAAHKKTMFFEDLQGVKHYRPFQYYRQSKYANLLFALRLQQLFKDNNWAVKSVACHPGITKSNLLSRGEERVAKGLIYLMQERFAQSTQRGAKSILFAALHPSIHGGEYVGPHSKRRRIGDPFIDSIGDELYDEASALRLFEVSEHLTGVFYPKSKSNA</sequence>
<dbReference type="EMBL" id="JAFBEC010000001">
    <property type="protein sequence ID" value="MBM7631470.1"/>
    <property type="molecule type" value="Genomic_DNA"/>
</dbReference>
<evidence type="ECO:0000313" key="3">
    <source>
        <dbReference type="Proteomes" id="UP000741863"/>
    </source>
</evidence>
<organism evidence="2 3">
    <name type="scientific">Geomicrobium sediminis</name>
    <dbReference type="NCBI Taxonomy" id="1347788"/>
    <lineage>
        <taxon>Bacteria</taxon>
        <taxon>Bacillati</taxon>
        <taxon>Bacillota</taxon>
        <taxon>Bacilli</taxon>
        <taxon>Bacillales</taxon>
        <taxon>Geomicrobium</taxon>
    </lineage>
</organism>
<dbReference type="PRINTS" id="PR00081">
    <property type="entry name" value="GDHRDH"/>
</dbReference>
<protein>
    <submittedName>
        <fullName evidence="2">NAD(P)-dependent dehydrogenase (Short-subunit alcohol dehydrogenase family)</fullName>
    </submittedName>
</protein>
<dbReference type="Proteomes" id="UP000741863">
    <property type="component" value="Unassembled WGS sequence"/>
</dbReference>
<proteinExistence type="predicted"/>
<dbReference type="Gene3D" id="3.40.50.720">
    <property type="entry name" value="NAD(P)-binding Rossmann-like Domain"/>
    <property type="match status" value="1"/>
</dbReference>
<dbReference type="NCBIfam" id="NF004846">
    <property type="entry name" value="PRK06197.1"/>
    <property type="match status" value="1"/>
</dbReference>
<dbReference type="Pfam" id="PF00106">
    <property type="entry name" value="adh_short"/>
    <property type="match status" value="1"/>
</dbReference>
<dbReference type="PANTHER" id="PTHR43157:SF31">
    <property type="entry name" value="PHOSPHATIDYLINOSITOL-GLYCAN BIOSYNTHESIS CLASS F PROTEIN"/>
    <property type="match status" value="1"/>
</dbReference>
<keyword evidence="3" id="KW-1185">Reference proteome</keyword>
<reference evidence="2 3" key="1">
    <citation type="submission" date="2021-01" db="EMBL/GenBank/DDBJ databases">
        <title>Genomic Encyclopedia of Type Strains, Phase IV (KMG-IV): sequencing the most valuable type-strain genomes for metagenomic binning, comparative biology and taxonomic classification.</title>
        <authorList>
            <person name="Goeker M."/>
        </authorList>
    </citation>
    <scope>NUCLEOTIDE SEQUENCE [LARGE SCALE GENOMIC DNA]</scope>
    <source>
        <strain evidence="2 3">DSM 25540</strain>
    </source>
</reference>
<name>A0ABS2P7V0_9BACL</name>
<gene>
    <name evidence="2" type="ORF">JOD17_000561</name>
</gene>
<dbReference type="SUPFAM" id="SSF51735">
    <property type="entry name" value="NAD(P)-binding Rossmann-fold domains"/>
    <property type="match status" value="1"/>
</dbReference>
<evidence type="ECO:0000313" key="2">
    <source>
        <dbReference type="EMBL" id="MBM7631470.1"/>
    </source>
</evidence>
<dbReference type="PANTHER" id="PTHR43157">
    <property type="entry name" value="PHOSPHATIDYLINOSITOL-GLYCAN BIOSYNTHESIS CLASS F PROTEIN-RELATED"/>
    <property type="match status" value="1"/>
</dbReference>
<accession>A0ABS2P7V0</accession>
<dbReference type="InterPro" id="IPR036291">
    <property type="entry name" value="NAD(P)-bd_dom_sf"/>
</dbReference>
<dbReference type="RefSeq" id="WP_204695582.1">
    <property type="nucleotide sequence ID" value="NZ_JAFBEC010000001.1"/>
</dbReference>